<keyword evidence="3" id="KW-1133">Transmembrane helix</keyword>
<dbReference type="InterPro" id="IPR016032">
    <property type="entry name" value="Sig_transdc_resp-reg_C-effctor"/>
</dbReference>
<evidence type="ECO:0000256" key="3">
    <source>
        <dbReference type="SAM" id="Phobius"/>
    </source>
</evidence>
<evidence type="ECO:0000256" key="2">
    <source>
        <dbReference type="PROSITE-ProRule" id="PRU01091"/>
    </source>
</evidence>
<organism evidence="5 6">
    <name type="scientific">Pantoea deleyi</name>
    <dbReference type="NCBI Taxonomy" id="470932"/>
    <lineage>
        <taxon>Bacteria</taxon>
        <taxon>Pseudomonadati</taxon>
        <taxon>Pseudomonadota</taxon>
        <taxon>Gammaproteobacteria</taxon>
        <taxon>Enterobacterales</taxon>
        <taxon>Erwiniaceae</taxon>
        <taxon>Pantoea</taxon>
    </lineage>
</organism>
<feature type="domain" description="OmpR/PhoB-type" evidence="4">
    <location>
        <begin position="8"/>
        <end position="104"/>
    </location>
</feature>
<keyword evidence="3" id="KW-0472">Membrane</keyword>
<keyword evidence="3" id="KW-0812">Transmembrane</keyword>
<dbReference type="GO" id="GO:0006355">
    <property type="term" value="P:regulation of DNA-templated transcription"/>
    <property type="evidence" value="ECO:0007669"/>
    <property type="project" value="InterPro"/>
</dbReference>
<sequence>MKKCVVNAGKIYFLNFTFNPNSRTLQQDDTIVQLRKKQSDVLALLCRKYPEPVSQAEFLAEVWGGGYVTSQSIAQMIRSLRVSLGDETKSIIVTIPKLGYQLTARPSCEEPEAEPHEPGFASSFPEYREADNVSFPARPTMNVTSVSTGSMSVIPHPAPVKLLHSKKFSPQTLFLSAAVALFFSLIFVAMTARSNPFDLIKDEDKISQVPLANRVSPTGEHFLYCCNTTQGIICQSKANLSSAKCVTRQDTASNN</sequence>
<dbReference type="Proteomes" id="UP000317747">
    <property type="component" value="Unassembled WGS sequence"/>
</dbReference>
<feature type="DNA-binding region" description="OmpR/PhoB-type" evidence="2">
    <location>
        <begin position="8"/>
        <end position="104"/>
    </location>
</feature>
<dbReference type="EMBL" id="VHJA01000054">
    <property type="protein sequence ID" value="TPV42120.1"/>
    <property type="molecule type" value="Genomic_DNA"/>
</dbReference>
<dbReference type="InterPro" id="IPR001867">
    <property type="entry name" value="OmpR/PhoB-type_DNA-bd"/>
</dbReference>
<evidence type="ECO:0000256" key="1">
    <source>
        <dbReference type="ARBA" id="ARBA00023125"/>
    </source>
</evidence>
<keyword evidence="6" id="KW-1185">Reference proteome</keyword>
<dbReference type="PROSITE" id="PS51755">
    <property type="entry name" value="OMPR_PHOB"/>
    <property type="match status" value="1"/>
</dbReference>
<evidence type="ECO:0000313" key="6">
    <source>
        <dbReference type="Proteomes" id="UP000317747"/>
    </source>
</evidence>
<comment type="caution">
    <text evidence="5">The sequence shown here is derived from an EMBL/GenBank/DDBJ whole genome shotgun (WGS) entry which is preliminary data.</text>
</comment>
<dbReference type="SMART" id="SM00862">
    <property type="entry name" value="Trans_reg_C"/>
    <property type="match status" value="1"/>
</dbReference>
<dbReference type="AlphaFoldDB" id="A0A506QCV8"/>
<name>A0A506QCV8_9GAMM</name>
<keyword evidence="1 2" id="KW-0238">DNA-binding</keyword>
<dbReference type="CDD" id="cd00383">
    <property type="entry name" value="trans_reg_C"/>
    <property type="match status" value="1"/>
</dbReference>
<gene>
    <name evidence="5" type="ORF">FJW01_10135</name>
</gene>
<protein>
    <submittedName>
        <fullName evidence="5">Transcriptional regulator</fullName>
    </submittedName>
</protein>
<dbReference type="SUPFAM" id="SSF46894">
    <property type="entry name" value="C-terminal effector domain of the bipartite response regulators"/>
    <property type="match status" value="1"/>
</dbReference>
<dbReference type="Pfam" id="PF00486">
    <property type="entry name" value="Trans_reg_C"/>
    <property type="match status" value="1"/>
</dbReference>
<dbReference type="RefSeq" id="WP_128084740.1">
    <property type="nucleotide sequence ID" value="NZ_CP071405.1"/>
</dbReference>
<reference evidence="5 6" key="1">
    <citation type="submission" date="2019-06" db="EMBL/GenBank/DDBJ databases">
        <title>Taxogenomics and systematics of the genus Pantoea.</title>
        <authorList>
            <person name="Tambong J.T."/>
        </authorList>
    </citation>
    <scope>NUCLEOTIDE SEQUENCE [LARGE SCALE GENOMIC DNA]</scope>
    <source>
        <strain evidence="5 6">LMG 24200</strain>
    </source>
</reference>
<dbReference type="OrthoDB" id="6311790at2"/>
<dbReference type="GO" id="GO:0000160">
    <property type="term" value="P:phosphorelay signal transduction system"/>
    <property type="evidence" value="ECO:0007669"/>
    <property type="project" value="InterPro"/>
</dbReference>
<proteinExistence type="predicted"/>
<dbReference type="Gene3D" id="1.10.10.10">
    <property type="entry name" value="Winged helix-like DNA-binding domain superfamily/Winged helix DNA-binding domain"/>
    <property type="match status" value="1"/>
</dbReference>
<accession>A0A506QCV8</accession>
<evidence type="ECO:0000313" key="5">
    <source>
        <dbReference type="EMBL" id="TPV42120.1"/>
    </source>
</evidence>
<dbReference type="GO" id="GO:0003677">
    <property type="term" value="F:DNA binding"/>
    <property type="evidence" value="ECO:0007669"/>
    <property type="project" value="UniProtKB-UniRule"/>
</dbReference>
<feature type="transmembrane region" description="Helical" evidence="3">
    <location>
        <begin position="173"/>
        <end position="192"/>
    </location>
</feature>
<evidence type="ECO:0000259" key="4">
    <source>
        <dbReference type="PROSITE" id="PS51755"/>
    </source>
</evidence>
<dbReference type="InterPro" id="IPR036388">
    <property type="entry name" value="WH-like_DNA-bd_sf"/>
</dbReference>